<evidence type="ECO:0000313" key="3">
    <source>
        <dbReference type="Proteomes" id="UP000069940"/>
    </source>
</evidence>
<dbReference type="Pfam" id="PF01019">
    <property type="entry name" value="G_glu_transpept"/>
    <property type="match status" value="2"/>
</dbReference>
<dbReference type="PANTHER" id="PTHR11686:SF9">
    <property type="entry name" value="RE13973P"/>
    <property type="match status" value="1"/>
</dbReference>
<dbReference type="InterPro" id="IPR043137">
    <property type="entry name" value="GGT_ssub_C"/>
</dbReference>
<dbReference type="GeneID" id="134285314"/>
<keyword evidence="1" id="KW-0812">Transmembrane</keyword>
<evidence type="ECO:0000256" key="1">
    <source>
        <dbReference type="SAM" id="Phobius"/>
    </source>
</evidence>
<reference evidence="3" key="1">
    <citation type="journal article" date="2015" name="Proc. Natl. Acad. Sci. U.S.A.">
        <title>Genome sequence of the Asian Tiger mosquito, Aedes albopictus, reveals insights into its biology, genetics, and evolution.</title>
        <authorList>
            <person name="Chen X.G."/>
            <person name="Jiang X."/>
            <person name="Gu J."/>
            <person name="Xu M."/>
            <person name="Wu Y."/>
            <person name="Deng Y."/>
            <person name="Zhang C."/>
            <person name="Bonizzoni M."/>
            <person name="Dermauw W."/>
            <person name="Vontas J."/>
            <person name="Armbruster P."/>
            <person name="Huang X."/>
            <person name="Yang Y."/>
            <person name="Zhang H."/>
            <person name="He W."/>
            <person name="Peng H."/>
            <person name="Liu Y."/>
            <person name="Wu K."/>
            <person name="Chen J."/>
            <person name="Lirakis M."/>
            <person name="Topalis P."/>
            <person name="Van Leeuwen T."/>
            <person name="Hall A.B."/>
            <person name="Jiang X."/>
            <person name="Thorpe C."/>
            <person name="Mueller R.L."/>
            <person name="Sun C."/>
            <person name="Waterhouse R.M."/>
            <person name="Yan G."/>
            <person name="Tu Z.J."/>
            <person name="Fang X."/>
            <person name="James A.A."/>
        </authorList>
    </citation>
    <scope>NUCLEOTIDE SEQUENCE [LARGE SCALE GENOMIC DNA]</scope>
    <source>
        <strain evidence="3">Foshan</strain>
    </source>
</reference>
<dbReference type="Gene3D" id="3.60.20.40">
    <property type="match status" value="1"/>
</dbReference>
<dbReference type="RefSeq" id="XP_062701863.1">
    <property type="nucleotide sequence ID" value="XM_062845879.1"/>
</dbReference>
<feature type="transmembrane region" description="Helical" evidence="1">
    <location>
        <begin position="12"/>
        <end position="28"/>
    </location>
</feature>
<organism evidence="2 3">
    <name type="scientific">Aedes albopictus</name>
    <name type="common">Asian tiger mosquito</name>
    <name type="synonym">Stegomyia albopicta</name>
    <dbReference type="NCBI Taxonomy" id="7160"/>
    <lineage>
        <taxon>Eukaryota</taxon>
        <taxon>Metazoa</taxon>
        <taxon>Ecdysozoa</taxon>
        <taxon>Arthropoda</taxon>
        <taxon>Hexapoda</taxon>
        <taxon>Insecta</taxon>
        <taxon>Pterygota</taxon>
        <taxon>Neoptera</taxon>
        <taxon>Endopterygota</taxon>
        <taxon>Diptera</taxon>
        <taxon>Nematocera</taxon>
        <taxon>Culicoidea</taxon>
        <taxon>Culicidae</taxon>
        <taxon>Culicinae</taxon>
        <taxon>Aedini</taxon>
        <taxon>Aedes</taxon>
        <taxon>Stegomyia</taxon>
    </lineage>
</organism>
<dbReference type="EnsemblMetazoa" id="AALFPA23_022132.R32789">
    <property type="protein sequence ID" value="AALFPA23_022132.P32789"/>
    <property type="gene ID" value="AALFPA23_022132"/>
</dbReference>
<keyword evidence="1" id="KW-1133">Transmembrane helix</keyword>
<dbReference type="PANTHER" id="PTHR11686">
    <property type="entry name" value="GAMMA GLUTAMYL TRANSPEPTIDASE"/>
    <property type="match status" value="1"/>
</dbReference>
<name>A0ABM1ZVU7_AEDAL</name>
<sequence>MQIMERLTSKRLHVFCIGSLFAIVMMYFQNSSPITQNLESSRLLVPPNPRRTDTKVVPSYTPLHVFKHAAVCSDSEICSGVGRDILQRNGSVVDATLATMFCAGLSNMQSMGIGGGFIMNIYIKNDNAAYTLDAREITAMAAAEDMHLHDPSTTNEGPLSIATPGELKGYWEAHKRFGKLQWKEVLEPTLNICRNGFEMSKHMFDSLHVNPNIKQDIGLSFGAALSGKRTGIIVNSGMDDFSSPGLQNYFGLPGSKRNYIQPQKRALSSMSPTIVVDNH</sequence>
<evidence type="ECO:0000313" key="2">
    <source>
        <dbReference type="EnsemblMetazoa" id="AALFPA23_022132.P32789"/>
    </source>
</evidence>
<reference evidence="2" key="2">
    <citation type="submission" date="2025-05" db="UniProtKB">
        <authorList>
            <consortium name="EnsemblMetazoa"/>
        </authorList>
    </citation>
    <scope>IDENTIFICATION</scope>
    <source>
        <strain evidence="2">Foshan</strain>
    </source>
</reference>
<keyword evidence="1" id="KW-0472">Membrane</keyword>
<protein>
    <recommendedName>
        <fullName evidence="4">Gamma-glutamyltransferase</fullName>
    </recommendedName>
</protein>
<dbReference type="InterPro" id="IPR029055">
    <property type="entry name" value="Ntn_hydrolases_N"/>
</dbReference>
<keyword evidence="3" id="KW-1185">Reference proteome</keyword>
<dbReference type="PRINTS" id="PR01210">
    <property type="entry name" value="GGTRANSPTASE"/>
</dbReference>
<dbReference type="InterPro" id="IPR000101">
    <property type="entry name" value="GGT_peptidase"/>
</dbReference>
<proteinExistence type="predicted"/>
<evidence type="ECO:0008006" key="4">
    <source>
        <dbReference type="Google" id="ProtNLM"/>
    </source>
</evidence>
<dbReference type="Proteomes" id="UP000069940">
    <property type="component" value="Unassembled WGS sequence"/>
</dbReference>
<dbReference type="SUPFAM" id="SSF56235">
    <property type="entry name" value="N-terminal nucleophile aminohydrolases (Ntn hydrolases)"/>
    <property type="match status" value="2"/>
</dbReference>
<accession>A0ABM1ZVU7</accession>